<name>A0AAV4XX37_CAEEX</name>
<dbReference type="Proteomes" id="UP001054945">
    <property type="component" value="Unassembled WGS sequence"/>
</dbReference>
<proteinExistence type="predicted"/>
<keyword evidence="1" id="KW-0812">Transmembrane</keyword>
<dbReference type="EMBL" id="BPLR01000960">
    <property type="protein sequence ID" value="GIY98750.1"/>
    <property type="molecule type" value="Genomic_DNA"/>
</dbReference>
<comment type="caution">
    <text evidence="2">The sequence shown here is derived from an EMBL/GenBank/DDBJ whole genome shotgun (WGS) entry which is preliminary data.</text>
</comment>
<organism evidence="2 3">
    <name type="scientific">Caerostris extrusa</name>
    <name type="common">Bark spider</name>
    <name type="synonym">Caerostris bankana</name>
    <dbReference type="NCBI Taxonomy" id="172846"/>
    <lineage>
        <taxon>Eukaryota</taxon>
        <taxon>Metazoa</taxon>
        <taxon>Ecdysozoa</taxon>
        <taxon>Arthropoda</taxon>
        <taxon>Chelicerata</taxon>
        <taxon>Arachnida</taxon>
        <taxon>Araneae</taxon>
        <taxon>Araneomorphae</taxon>
        <taxon>Entelegynae</taxon>
        <taxon>Araneoidea</taxon>
        <taxon>Araneidae</taxon>
        <taxon>Caerostris</taxon>
    </lineage>
</organism>
<evidence type="ECO:0000256" key="1">
    <source>
        <dbReference type="SAM" id="Phobius"/>
    </source>
</evidence>
<feature type="transmembrane region" description="Helical" evidence="1">
    <location>
        <begin position="65"/>
        <end position="90"/>
    </location>
</feature>
<accession>A0AAV4XX37</accession>
<keyword evidence="3" id="KW-1185">Reference proteome</keyword>
<evidence type="ECO:0000313" key="2">
    <source>
        <dbReference type="EMBL" id="GIY98750.1"/>
    </source>
</evidence>
<reference evidence="2 3" key="1">
    <citation type="submission" date="2021-06" db="EMBL/GenBank/DDBJ databases">
        <title>Caerostris extrusa draft genome.</title>
        <authorList>
            <person name="Kono N."/>
            <person name="Arakawa K."/>
        </authorList>
    </citation>
    <scope>NUCLEOTIDE SEQUENCE [LARGE SCALE GENOMIC DNA]</scope>
</reference>
<evidence type="ECO:0000313" key="3">
    <source>
        <dbReference type="Proteomes" id="UP001054945"/>
    </source>
</evidence>
<sequence>MQSFLSSVVDEHFEHIRQKFRQLYSGNRRGSCRSPDVTSGYSSKIGGKVRCSILRKYQKDDPLSAYKSVAVVVAIAAVVVVVLAKIAAVVDIF</sequence>
<keyword evidence="1" id="KW-0472">Membrane</keyword>
<protein>
    <submittedName>
        <fullName evidence="2">Uncharacterized protein</fullName>
    </submittedName>
</protein>
<keyword evidence="1" id="KW-1133">Transmembrane helix</keyword>
<gene>
    <name evidence="2" type="ORF">CEXT_521591</name>
</gene>
<dbReference type="AlphaFoldDB" id="A0AAV4XX37"/>